<feature type="transmembrane region" description="Helical" evidence="3">
    <location>
        <begin position="178"/>
        <end position="201"/>
    </location>
</feature>
<keyword evidence="3" id="KW-0812">Transmembrane</keyword>
<dbReference type="CDD" id="cd13132">
    <property type="entry name" value="MATE_eukaryotic"/>
    <property type="match status" value="1"/>
</dbReference>
<dbReference type="InterPro" id="IPR039970">
    <property type="entry name" value="TF_Grauzone"/>
</dbReference>
<dbReference type="SMART" id="SM00355">
    <property type="entry name" value="ZnF_C2H2"/>
    <property type="match status" value="3"/>
</dbReference>
<evidence type="ECO:0000259" key="4">
    <source>
        <dbReference type="SMART" id="SM00355"/>
    </source>
</evidence>
<keyword evidence="3" id="KW-0472">Membrane</keyword>
<evidence type="ECO:0000313" key="6">
    <source>
        <dbReference type="Proteomes" id="UP001217918"/>
    </source>
</evidence>
<dbReference type="InterPro" id="IPR045069">
    <property type="entry name" value="MATE_euk"/>
</dbReference>
<feature type="compositionally biased region" description="Low complexity" evidence="2">
    <location>
        <begin position="530"/>
        <end position="542"/>
    </location>
</feature>
<feature type="transmembrane region" description="Helical" evidence="3">
    <location>
        <begin position="35"/>
        <end position="57"/>
    </location>
</feature>
<feature type="region of interest" description="Disordered" evidence="2">
    <location>
        <begin position="1057"/>
        <end position="1107"/>
    </location>
</feature>
<dbReference type="Pfam" id="PF01554">
    <property type="entry name" value="MatE"/>
    <property type="match status" value="2"/>
</dbReference>
<dbReference type="NCBIfam" id="TIGR00797">
    <property type="entry name" value="matE"/>
    <property type="match status" value="1"/>
</dbReference>
<feature type="region of interest" description="Disordered" evidence="2">
    <location>
        <begin position="1"/>
        <end position="23"/>
    </location>
</feature>
<gene>
    <name evidence="5" type="ORF">P8C59_008497</name>
</gene>
<feature type="region of interest" description="Disordered" evidence="2">
    <location>
        <begin position="486"/>
        <end position="542"/>
    </location>
</feature>
<evidence type="ECO:0000256" key="2">
    <source>
        <dbReference type="SAM" id="MobiDB-lite"/>
    </source>
</evidence>
<feature type="compositionally biased region" description="Low complexity" evidence="2">
    <location>
        <begin position="494"/>
        <end position="512"/>
    </location>
</feature>
<name>A0AAD9ICD8_9PEZI</name>
<feature type="compositionally biased region" description="Basic and acidic residues" evidence="2">
    <location>
        <begin position="1067"/>
        <end position="1077"/>
    </location>
</feature>
<dbReference type="GO" id="GO:0042910">
    <property type="term" value="F:xenobiotic transmembrane transporter activity"/>
    <property type="evidence" value="ECO:0007669"/>
    <property type="project" value="InterPro"/>
</dbReference>
<dbReference type="InterPro" id="IPR002528">
    <property type="entry name" value="MATE_fam"/>
</dbReference>
<dbReference type="EMBL" id="JAQQPM010000008">
    <property type="protein sequence ID" value="KAK2074277.1"/>
    <property type="molecule type" value="Genomic_DNA"/>
</dbReference>
<dbReference type="PANTHER" id="PTHR23225:SF2">
    <property type="entry name" value="AT09679P-RELATED"/>
    <property type="match status" value="1"/>
</dbReference>
<proteinExistence type="inferred from homology"/>
<feature type="compositionally biased region" description="Basic and acidic residues" evidence="2">
    <location>
        <begin position="999"/>
        <end position="1018"/>
    </location>
</feature>
<feature type="domain" description="C2H2-type" evidence="4">
    <location>
        <begin position="1129"/>
        <end position="1156"/>
    </location>
</feature>
<dbReference type="Proteomes" id="UP001217918">
    <property type="component" value="Unassembled WGS sequence"/>
</dbReference>
<evidence type="ECO:0000256" key="3">
    <source>
        <dbReference type="SAM" id="Phobius"/>
    </source>
</evidence>
<evidence type="ECO:0000313" key="5">
    <source>
        <dbReference type="EMBL" id="KAK2074277.1"/>
    </source>
</evidence>
<keyword evidence="3" id="KW-1133">Transmembrane helix</keyword>
<dbReference type="PANTHER" id="PTHR23225">
    <property type="entry name" value="ZINC FINGER PROTEIN"/>
    <property type="match status" value="1"/>
</dbReference>
<organism evidence="5 6">
    <name type="scientific">Phyllachora maydis</name>
    <dbReference type="NCBI Taxonomy" id="1825666"/>
    <lineage>
        <taxon>Eukaryota</taxon>
        <taxon>Fungi</taxon>
        <taxon>Dikarya</taxon>
        <taxon>Ascomycota</taxon>
        <taxon>Pezizomycotina</taxon>
        <taxon>Sordariomycetes</taxon>
        <taxon>Sordariomycetidae</taxon>
        <taxon>Phyllachorales</taxon>
        <taxon>Phyllachoraceae</taxon>
        <taxon>Phyllachora</taxon>
    </lineage>
</organism>
<accession>A0AAD9ICD8</accession>
<sequence length="1355" mass="146261">MNLEYSSGEGAKEKKRRGEEDYQDSIVRAMRPSRASLPVIVAYMLQNSLQTVSVLIVGRLSAEALGTAAFSYMFAMSTAWLIGLGGTTALDTLASSSFTGSANKHELGVLLQRALLVLTAFYALVAVVWACSEGLFRALGQEEYICVQSARFLLLLIPGGLGYVWFEAMKKFLQAQEIYLPGTYALLISSPLNAGLNWALVHKAGLGLYGAPIATGVSYWCSFLFLVVYAATVHGGECWGGWAPRRAVSHLWPFARLALLGIVHVGTEWWAFEIVALAAGRLGTIPLAAQSVIMTADQIINTVPFGLGVAASARVGNLLGARQAERAALTAHCAAVLSVLAGAVILAVLMSVKDVFGTLFSDDERVVRLVGQVMPYVALFQIADGLNGACGGALRGMGRQWVGAAVNLVSYYCGALPGGIYLAFHGWGLAGLWVGQCVALYLVGALEWLIVGLCNHRADDLYRPPEYRDMEPSLKRRRLAPKIPESTALSHVASSSSSSSSQPQQQQQQQQQPPLPATTTPPHHGLPEQPAQARAYAGPDAAAPLPERHDFEAFARHLQDAAMHIYHQTHKPQYSAVSVLLLRWEEDESVEADVVSLEKVFRECYNYRTETWHIPTVANPSIKLGVQMASFLEHAHSDHLLIIYYAGCGYVSPDGQLYWACNTRDDAAKLKWDGVRCLFEDAQCDMLLVLDSCAVKDTPAAGRHGVKQAMAAYTPDQASRESGSMSFTAGLVASLLRLGTGRSFGIHRLYEETLAEMHRALGQRRPTNAVILPGALERKAVLFDLTPSTGRNITLAPLRPVASVAHGTRPYAAGAQSSATSLDVQAANAESAVDVAFDEPRVLVCTTFVGEASADMVYFNQWLQERPPVASKVTVEGMFLGPPTMLMISMPHAIWNVVQHDNVCCFLGYISSHNMIHLYKRLVAGAPPAAAVPVPVPKPVGDGRILREAKGALAASPGAPGRENAGPFSMAHTPDALRLQQYPAQQGAAAAAAHFASSRPKEAALPDPREDGVDSAEVHKAAEQLKALSHVRHLSDDASPILDPPKRECADSIDVRQEGFSSPDANDSGREDSHRDSGSGTLLPKNKARRPLQKQTPRQETRCGHCSHAPFKDSSSLRKHFAAAHTRPFSCAFSFAGCPSTFGSKNEWKRHIASQHLCLQYYRCSSCPQNTTEGKGNEFNRKDLFTQHLRRMHAPFAIKKAMAKGDGKLQAEWENHVKDMQSSCLVTRRQPPQRSACPKPDCQSVFEGPGAWDEWTEHVGRHMEKGEAERLLVDQLLADWALGEGIIEKREEGGYMICGGGGGGGGGGPAPGDGGGGLGGNGTPAQARTTTQRDDEDPSITVAICLSDSERRDAE</sequence>
<dbReference type="GO" id="GO:0015297">
    <property type="term" value="F:antiporter activity"/>
    <property type="evidence" value="ECO:0007669"/>
    <property type="project" value="InterPro"/>
</dbReference>
<feature type="domain" description="C2H2-type" evidence="4">
    <location>
        <begin position="1101"/>
        <end position="1125"/>
    </location>
</feature>
<protein>
    <recommendedName>
        <fullName evidence="4">C2H2-type domain-containing protein</fullName>
    </recommendedName>
</protein>
<feature type="region of interest" description="Disordered" evidence="2">
    <location>
        <begin position="988"/>
        <end position="1018"/>
    </location>
</feature>
<dbReference type="Gene3D" id="3.30.160.60">
    <property type="entry name" value="Classic Zinc Finger"/>
    <property type="match status" value="1"/>
</dbReference>
<feature type="transmembrane region" description="Helical" evidence="3">
    <location>
        <begin position="144"/>
        <end position="166"/>
    </location>
</feature>
<feature type="transmembrane region" description="Helical" evidence="3">
    <location>
        <begin position="329"/>
        <end position="353"/>
    </location>
</feature>
<feature type="transmembrane region" description="Helical" evidence="3">
    <location>
        <begin position="69"/>
        <end position="90"/>
    </location>
</feature>
<dbReference type="InterPro" id="IPR013087">
    <property type="entry name" value="Znf_C2H2_type"/>
</dbReference>
<keyword evidence="6" id="KW-1185">Reference proteome</keyword>
<feature type="transmembrane region" description="Helical" evidence="3">
    <location>
        <begin position="208"/>
        <end position="231"/>
    </location>
</feature>
<evidence type="ECO:0000256" key="1">
    <source>
        <dbReference type="ARBA" id="ARBA00010199"/>
    </source>
</evidence>
<feature type="transmembrane region" description="Helical" evidence="3">
    <location>
        <begin position="401"/>
        <end position="424"/>
    </location>
</feature>
<dbReference type="GO" id="GO:0003700">
    <property type="term" value="F:DNA-binding transcription factor activity"/>
    <property type="evidence" value="ECO:0007669"/>
    <property type="project" value="InterPro"/>
</dbReference>
<dbReference type="GO" id="GO:1990961">
    <property type="term" value="P:xenobiotic detoxification by transmembrane export across the plasma membrane"/>
    <property type="evidence" value="ECO:0007669"/>
    <property type="project" value="InterPro"/>
</dbReference>
<feature type="region of interest" description="Disordered" evidence="2">
    <location>
        <begin position="1306"/>
        <end position="1355"/>
    </location>
</feature>
<dbReference type="GO" id="GO:0016020">
    <property type="term" value="C:membrane"/>
    <property type="evidence" value="ECO:0007669"/>
    <property type="project" value="InterPro"/>
</dbReference>
<comment type="similarity">
    <text evidence="1">Belongs to the multi antimicrobial extrusion (MATE) (TC 2.A.66.1) family.</text>
</comment>
<feature type="domain" description="C2H2-type" evidence="4">
    <location>
        <begin position="1162"/>
        <end position="1193"/>
    </location>
</feature>
<feature type="transmembrane region" description="Helical" evidence="3">
    <location>
        <begin position="110"/>
        <end position="132"/>
    </location>
</feature>
<comment type="caution">
    <text evidence="5">The sequence shown here is derived from an EMBL/GenBank/DDBJ whole genome shotgun (WGS) entry which is preliminary data.</text>
</comment>
<reference evidence="5" key="1">
    <citation type="journal article" date="2023" name="Mol. Plant Microbe Interact.">
        <title>Elucidating the Obligate Nature and Biological Capacity of an Invasive Fungal Corn Pathogen.</title>
        <authorList>
            <person name="MacCready J.S."/>
            <person name="Roggenkamp E.M."/>
            <person name="Gdanetz K."/>
            <person name="Chilvers M.I."/>
        </authorList>
    </citation>
    <scope>NUCLEOTIDE SEQUENCE</scope>
    <source>
        <strain evidence="5">PM02</strain>
    </source>
</reference>
<feature type="transmembrane region" description="Helical" evidence="3">
    <location>
        <begin position="430"/>
        <end position="454"/>
    </location>
</feature>
<feature type="compositionally biased region" description="Gly residues" evidence="2">
    <location>
        <begin position="1306"/>
        <end position="1322"/>
    </location>
</feature>
<feature type="compositionally biased region" description="Basic and acidic residues" evidence="2">
    <location>
        <begin position="10"/>
        <end position="20"/>
    </location>
</feature>